<comment type="caution">
    <text evidence="1">The sequence shown here is derived from an EMBL/GenBank/DDBJ whole genome shotgun (WGS) entry which is preliminary data.</text>
</comment>
<gene>
    <name evidence="1" type="ORF">E3U43_006938</name>
</gene>
<accession>A0ACD3RLY5</accession>
<protein>
    <submittedName>
        <fullName evidence="1">Uncharacterized protein</fullName>
    </submittedName>
</protein>
<evidence type="ECO:0000313" key="2">
    <source>
        <dbReference type="Proteomes" id="UP000793456"/>
    </source>
</evidence>
<organism evidence="1 2">
    <name type="scientific">Larimichthys crocea</name>
    <name type="common">Large yellow croaker</name>
    <name type="synonym">Pseudosciaena crocea</name>
    <dbReference type="NCBI Taxonomy" id="215358"/>
    <lineage>
        <taxon>Eukaryota</taxon>
        <taxon>Metazoa</taxon>
        <taxon>Chordata</taxon>
        <taxon>Craniata</taxon>
        <taxon>Vertebrata</taxon>
        <taxon>Euteleostomi</taxon>
        <taxon>Actinopterygii</taxon>
        <taxon>Neopterygii</taxon>
        <taxon>Teleostei</taxon>
        <taxon>Neoteleostei</taxon>
        <taxon>Acanthomorphata</taxon>
        <taxon>Eupercaria</taxon>
        <taxon>Sciaenidae</taxon>
        <taxon>Larimichthys</taxon>
    </lineage>
</organism>
<dbReference type="EMBL" id="CM011677">
    <property type="protein sequence ID" value="TMS20445.1"/>
    <property type="molecule type" value="Genomic_DNA"/>
</dbReference>
<evidence type="ECO:0000313" key="1">
    <source>
        <dbReference type="EMBL" id="TMS20445.1"/>
    </source>
</evidence>
<reference evidence="1" key="1">
    <citation type="submission" date="2018-11" db="EMBL/GenBank/DDBJ databases">
        <title>The sequence and de novo assembly of Larimichthys crocea genome using PacBio and Hi-C technologies.</title>
        <authorList>
            <person name="Xu P."/>
            <person name="Chen B."/>
            <person name="Zhou Z."/>
            <person name="Ke Q."/>
            <person name="Wu Y."/>
            <person name="Bai H."/>
            <person name="Pu F."/>
        </authorList>
    </citation>
    <scope>NUCLEOTIDE SEQUENCE</scope>
    <source>
        <tissue evidence="1">Muscle</tissue>
    </source>
</reference>
<sequence>MTHRWIIVFFGLGLAAAELTGDTETDVDEGHDWDIFDNNEAAGLDLLEGDIQHDETFNRNSIIGDKYRWPATIPYYLEDSLGNQHVGKQRLSIGKNCDRLGTVEHEFLHALGFWHEQSRADRDDYVTIMWDRIEPGNINMDHLELEPNTYIQMQYPHILSVLFNQNQNLIFCF</sequence>
<name>A0ACD3RLY5_LARCR</name>
<keyword evidence="2" id="KW-1185">Reference proteome</keyword>
<proteinExistence type="predicted"/>
<dbReference type="Proteomes" id="UP000793456">
    <property type="component" value="Chromosome IV"/>
</dbReference>